<keyword evidence="1" id="KW-0805">Transcription regulation</keyword>
<keyword evidence="4" id="KW-0539">Nucleus</keyword>
<keyword evidence="8" id="KW-1185">Reference proteome</keyword>
<dbReference type="Proteomes" id="UP000757232">
    <property type="component" value="Unassembled WGS sequence"/>
</dbReference>
<dbReference type="Pfam" id="PF00172">
    <property type="entry name" value="Zn_clus"/>
    <property type="match status" value="1"/>
</dbReference>
<evidence type="ECO:0000256" key="5">
    <source>
        <dbReference type="SAM" id="MobiDB-lite"/>
    </source>
</evidence>
<dbReference type="SMART" id="SM00066">
    <property type="entry name" value="GAL4"/>
    <property type="match status" value="1"/>
</dbReference>
<evidence type="ECO:0000256" key="3">
    <source>
        <dbReference type="ARBA" id="ARBA00023163"/>
    </source>
</evidence>
<evidence type="ECO:0000256" key="2">
    <source>
        <dbReference type="ARBA" id="ARBA00023125"/>
    </source>
</evidence>
<dbReference type="InterPro" id="IPR001138">
    <property type="entry name" value="Zn2Cys6_DnaBD"/>
</dbReference>
<reference evidence="7" key="1">
    <citation type="submission" date="2016-06" db="EMBL/GenBank/DDBJ databases">
        <title>Draft Genome sequence of the fungus Inonotus baumii.</title>
        <authorList>
            <person name="Zhu H."/>
            <person name="Lin W."/>
        </authorList>
    </citation>
    <scope>NUCLEOTIDE SEQUENCE</scope>
    <source>
        <strain evidence="7">821</strain>
    </source>
</reference>
<dbReference type="OrthoDB" id="2123952at2759"/>
<dbReference type="SUPFAM" id="SSF57701">
    <property type="entry name" value="Zn2/Cys6 DNA-binding domain"/>
    <property type="match status" value="1"/>
</dbReference>
<dbReference type="GO" id="GO:0003677">
    <property type="term" value="F:DNA binding"/>
    <property type="evidence" value="ECO:0007669"/>
    <property type="project" value="UniProtKB-KW"/>
</dbReference>
<sequence length="1233" mass="136605">MATSASQIGSLNPRQPGSHVCSPALPSVVTETQQSTQSLLFHRPPSRLFLPPIYPGSRPPPFDAGISRHHWQFPCQNLYKHAEYELPARTDYGIFDGLEISRNSEGSPGSPSGSYFTRSRGGTAFYPICKREESDLFIPLSSHSRALPGILGQPSTCLSEEQLRFSTLQSYHMLSEAITEAPIALSSGSSSSFIARSTNSVTGNFTNLSVLDTSADTSDFSQYVTSSVPEDGTAPEFGASRGIDGSRENVENGSIGPLRSKKQRITKGRERVRIALAPDQPPTTQGKQRERVYVACQQCRSRKIRCDGAKPMCFNCNQRGTGICEFDPVPKRRGPDRQPGARQRHGKVPSPRRRRRTRSDKEEETPGTPARSPLYLATRPGSDFANVSSNDQNTTWACIPSSPSSASTNGHGRGPDQPVPGSSGSDASQPHDYRTLLTPSFAFNAPQDGYVVNTLKPDDARLLASRIATEPVIQSSSSPFSPETPASVSYSAIMSPFGTQPASSYSNVSSTTGAEAPGVGLDCLPRLDTPTSPVSIGLTDFASRDLNVVQPVAIDQEPMVQAAYTSFGILATQRQVNDYSTIPDADTSHSRRDSLGSVTSDSYNPYQWAVYQGQGQYTYGACISPSEDEENVVPYELTIVQTPSLDFVRKTWWDSLLDSYCAEPYCTPAIAIRYELAYGVSVSVPRSALVTGATRQRVAQIIVHDLQTVFRDTIFWFAFFNVPLFFGTFFRARETMQPALVFALLVWSNYLRSSTVDLGAEGMRRTLWLKEKAQAALDASVNASWIDPGLAQAAWLLSLFELSSHPERSVARLHSALETLDNIIHTLALTFIDAPDPSISVLTDSVASAFRSSAYANGTASHLLPMPLYNRQPIAGLRPKPRYSSQLLQYHSPYRDSANRQLRGMAAHQHQKHAPCICNELSLGKVWSEAKDHVPFWLGAPGWNPKWNDTEVRREECRRLCWNTLHLFAGYTTYRTSVGLQHLDLFLLQPANIYNIFPGENLTDLLPSTTINSKFDTVWSLYARAILLWHACLRIRNVSERERAIFAQSVWLEADAIENTLDGHSCGIERAFLYHGREYLFNARMYVSSEFRRFVPHPSPDMSGAVHRKKAEEWLTHQATLAKRIMHGLQALTGLRGSLLARRPFFCYWFMGHLSRCLQLWYADKSLTVALELAKNFLSPINYLSALWPCEEQRASYASIQTQLENACLEAGLEPPPPIDPSFPLPTNLSYLP</sequence>
<feature type="region of interest" description="Disordered" evidence="5">
    <location>
        <begin position="324"/>
        <end position="433"/>
    </location>
</feature>
<evidence type="ECO:0000313" key="8">
    <source>
        <dbReference type="Proteomes" id="UP000757232"/>
    </source>
</evidence>
<dbReference type="EMBL" id="LNZH02000194">
    <property type="protein sequence ID" value="OCB87151.1"/>
    <property type="molecule type" value="Genomic_DNA"/>
</dbReference>
<proteinExistence type="predicted"/>
<dbReference type="Gene3D" id="4.10.240.10">
    <property type="entry name" value="Zn(2)-C6 fungal-type DNA-binding domain"/>
    <property type="match status" value="1"/>
</dbReference>
<name>A0A9Q5N7Q7_SANBA</name>
<dbReference type="PANTHER" id="PTHR31069:SF32">
    <property type="entry name" value="ARGININE METABOLISM REGULATION PROTEIN II"/>
    <property type="match status" value="1"/>
</dbReference>
<dbReference type="CDD" id="cd00067">
    <property type="entry name" value="GAL4"/>
    <property type="match status" value="1"/>
</dbReference>
<dbReference type="InterPro" id="IPR050675">
    <property type="entry name" value="OAF3"/>
</dbReference>
<feature type="compositionally biased region" description="Basic residues" evidence="5">
    <location>
        <begin position="342"/>
        <end position="358"/>
    </location>
</feature>
<protein>
    <recommendedName>
        <fullName evidence="6">Zn(2)-C6 fungal-type domain-containing protein</fullName>
    </recommendedName>
</protein>
<feature type="domain" description="Zn(2)-C6 fungal-type" evidence="6">
    <location>
        <begin position="295"/>
        <end position="326"/>
    </location>
</feature>
<gene>
    <name evidence="7" type="ORF">A7U60_g5665</name>
</gene>
<evidence type="ECO:0000256" key="1">
    <source>
        <dbReference type="ARBA" id="ARBA00023015"/>
    </source>
</evidence>
<dbReference type="GO" id="GO:0008270">
    <property type="term" value="F:zinc ion binding"/>
    <property type="evidence" value="ECO:0007669"/>
    <property type="project" value="InterPro"/>
</dbReference>
<keyword evidence="3" id="KW-0804">Transcription</keyword>
<comment type="caution">
    <text evidence="7">The sequence shown here is derived from an EMBL/GenBank/DDBJ whole genome shotgun (WGS) entry which is preliminary data.</text>
</comment>
<evidence type="ECO:0000256" key="4">
    <source>
        <dbReference type="ARBA" id="ARBA00023242"/>
    </source>
</evidence>
<organism evidence="7 8">
    <name type="scientific">Sanghuangporus baumii</name>
    <name type="common">Phellinus baumii</name>
    <dbReference type="NCBI Taxonomy" id="108892"/>
    <lineage>
        <taxon>Eukaryota</taxon>
        <taxon>Fungi</taxon>
        <taxon>Dikarya</taxon>
        <taxon>Basidiomycota</taxon>
        <taxon>Agaricomycotina</taxon>
        <taxon>Agaricomycetes</taxon>
        <taxon>Hymenochaetales</taxon>
        <taxon>Hymenochaetaceae</taxon>
        <taxon>Sanghuangporus</taxon>
    </lineage>
</organism>
<keyword evidence="2" id="KW-0238">DNA-binding</keyword>
<dbReference type="PROSITE" id="PS00463">
    <property type="entry name" value="ZN2_CY6_FUNGAL_1"/>
    <property type="match status" value="1"/>
</dbReference>
<feature type="region of interest" description="Disordered" evidence="5">
    <location>
        <begin position="1"/>
        <end position="24"/>
    </location>
</feature>
<feature type="compositionally biased region" description="Polar residues" evidence="5">
    <location>
        <begin position="385"/>
        <end position="410"/>
    </location>
</feature>
<dbReference type="PANTHER" id="PTHR31069">
    <property type="entry name" value="OLEATE-ACTIVATED TRANSCRIPTION FACTOR 1-RELATED"/>
    <property type="match status" value="1"/>
</dbReference>
<feature type="region of interest" description="Disordered" evidence="5">
    <location>
        <begin position="224"/>
        <end position="267"/>
    </location>
</feature>
<dbReference type="AlphaFoldDB" id="A0A9Q5N7Q7"/>
<accession>A0A9Q5N7Q7</accession>
<evidence type="ECO:0000313" key="7">
    <source>
        <dbReference type="EMBL" id="OCB87151.1"/>
    </source>
</evidence>
<dbReference type="GO" id="GO:0000981">
    <property type="term" value="F:DNA-binding transcription factor activity, RNA polymerase II-specific"/>
    <property type="evidence" value="ECO:0007669"/>
    <property type="project" value="InterPro"/>
</dbReference>
<feature type="compositionally biased region" description="Polar residues" evidence="5">
    <location>
        <begin position="1"/>
        <end position="15"/>
    </location>
</feature>
<dbReference type="InterPro" id="IPR036864">
    <property type="entry name" value="Zn2-C6_fun-type_DNA-bd_sf"/>
</dbReference>
<dbReference type="PROSITE" id="PS50048">
    <property type="entry name" value="ZN2_CY6_FUNGAL_2"/>
    <property type="match status" value="1"/>
</dbReference>
<evidence type="ECO:0000259" key="6">
    <source>
        <dbReference type="PROSITE" id="PS50048"/>
    </source>
</evidence>